<organism evidence="2 3">
    <name type="scientific">Pleurodeles waltl</name>
    <name type="common">Iberian ribbed newt</name>
    <dbReference type="NCBI Taxonomy" id="8319"/>
    <lineage>
        <taxon>Eukaryota</taxon>
        <taxon>Metazoa</taxon>
        <taxon>Chordata</taxon>
        <taxon>Craniata</taxon>
        <taxon>Vertebrata</taxon>
        <taxon>Euteleostomi</taxon>
        <taxon>Amphibia</taxon>
        <taxon>Batrachia</taxon>
        <taxon>Caudata</taxon>
        <taxon>Salamandroidea</taxon>
        <taxon>Salamandridae</taxon>
        <taxon>Pleurodelinae</taxon>
        <taxon>Pleurodeles</taxon>
    </lineage>
</organism>
<evidence type="ECO:0000313" key="3">
    <source>
        <dbReference type="Proteomes" id="UP001066276"/>
    </source>
</evidence>
<dbReference type="EMBL" id="JANPWB010000011">
    <property type="protein sequence ID" value="KAJ1128668.1"/>
    <property type="molecule type" value="Genomic_DNA"/>
</dbReference>
<gene>
    <name evidence="2" type="ORF">NDU88_007043</name>
</gene>
<keyword evidence="3" id="KW-1185">Reference proteome</keyword>
<sequence length="256" mass="27306">METNIGELQQEVRRSAVIDTGRGTEGVDAAVPLWLLKSELTSRLVWRPGPARTSRAPAAVRPPDGAAHEVQLRWDPSGPPPELSGDPRVAPERSIVRGGPPGLGCAASCHRPGAVRDWIPGRGRGRPLGQGPPLGCRPGGAARDRSALPGAVVLYLDCPRWRRRPGLRSGHRRLSGQLGGDTCLPAEASDWVDVLPRGPRPKSFSTGMSPPAVETPLLCQWRQKKEQSASGVDSLSGRIVQCSDGTLKDTEMVPDS</sequence>
<dbReference type="AlphaFoldDB" id="A0AAV7PSD9"/>
<comment type="caution">
    <text evidence="2">The sequence shown here is derived from an EMBL/GenBank/DDBJ whole genome shotgun (WGS) entry which is preliminary data.</text>
</comment>
<evidence type="ECO:0000313" key="2">
    <source>
        <dbReference type="EMBL" id="KAJ1128668.1"/>
    </source>
</evidence>
<evidence type="ECO:0000256" key="1">
    <source>
        <dbReference type="SAM" id="MobiDB-lite"/>
    </source>
</evidence>
<dbReference type="Proteomes" id="UP001066276">
    <property type="component" value="Chromosome 7"/>
</dbReference>
<feature type="region of interest" description="Disordered" evidence="1">
    <location>
        <begin position="49"/>
        <end position="103"/>
    </location>
</feature>
<reference evidence="2" key="1">
    <citation type="journal article" date="2022" name="bioRxiv">
        <title>Sequencing and chromosome-scale assembly of the giantPleurodeles waltlgenome.</title>
        <authorList>
            <person name="Brown T."/>
            <person name="Elewa A."/>
            <person name="Iarovenko S."/>
            <person name="Subramanian E."/>
            <person name="Araus A.J."/>
            <person name="Petzold A."/>
            <person name="Susuki M."/>
            <person name="Suzuki K.-i.T."/>
            <person name="Hayashi T."/>
            <person name="Toyoda A."/>
            <person name="Oliveira C."/>
            <person name="Osipova E."/>
            <person name="Leigh N.D."/>
            <person name="Simon A."/>
            <person name="Yun M.H."/>
        </authorList>
    </citation>
    <scope>NUCLEOTIDE SEQUENCE</scope>
    <source>
        <strain evidence="2">20211129_DDA</strain>
        <tissue evidence="2">Liver</tissue>
    </source>
</reference>
<protein>
    <submittedName>
        <fullName evidence="2">Uncharacterized protein</fullName>
    </submittedName>
</protein>
<name>A0AAV7PSD9_PLEWA</name>
<accession>A0AAV7PSD9</accession>
<proteinExistence type="predicted"/>